<comment type="caution">
    <text evidence="3">The sequence shown here is derived from an EMBL/GenBank/DDBJ whole genome shotgun (WGS) entry which is preliminary data.</text>
</comment>
<dbReference type="Proteomes" id="UP001321018">
    <property type="component" value="Unassembled WGS sequence"/>
</dbReference>
<protein>
    <submittedName>
        <fullName evidence="3">GNAT family N-acetyltransferase</fullName>
    </submittedName>
</protein>
<accession>A0AAP2Z0I1</accession>
<dbReference type="SUPFAM" id="SSF55729">
    <property type="entry name" value="Acyl-CoA N-acyltransferases (Nat)"/>
    <property type="match status" value="1"/>
</dbReference>
<gene>
    <name evidence="4" type="ORF">OB955_04325</name>
    <name evidence="3" type="ORF">OB960_12895</name>
</gene>
<evidence type="ECO:0000313" key="5">
    <source>
        <dbReference type="Proteomes" id="UP001320972"/>
    </source>
</evidence>
<feature type="domain" description="N-acetyltransferase" evidence="2">
    <location>
        <begin position="7"/>
        <end position="169"/>
    </location>
</feature>
<evidence type="ECO:0000259" key="2">
    <source>
        <dbReference type="PROSITE" id="PS51186"/>
    </source>
</evidence>
<evidence type="ECO:0000313" key="3">
    <source>
        <dbReference type="EMBL" id="MCU4742293.1"/>
    </source>
</evidence>
<dbReference type="RefSeq" id="WP_338004117.1">
    <property type="nucleotide sequence ID" value="NZ_JAOPKA010000007.1"/>
</dbReference>
<sequence length="169" mass="19258">MPPPLQVTVRPATPRDRLDVRRILDGAMLEVGDVEAHIEAGDVFVATEVQQRERGRDQNRDQEPDTDTDRILGALVCESRDLERDARAHDDDHEKDAHGHPHAHISAIAVRRRQRARGVGTALVEHVLEREGALTARFDESVRPFYDSLGFSITQIAERRYEGRRRRSE</sequence>
<dbReference type="InterPro" id="IPR016181">
    <property type="entry name" value="Acyl_CoA_acyltransferase"/>
</dbReference>
<evidence type="ECO:0000256" key="1">
    <source>
        <dbReference type="SAM" id="MobiDB-lite"/>
    </source>
</evidence>
<dbReference type="InterPro" id="IPR000182">
    <property type="entry name" value="GNAT_dom"/>
</dbReference>
<dbReference type="EMBL" id="JAOPKA010000007">
    <property type="protein sequence ID" value="MCU4742293.1"/>
    <property type="molecule type" value="Genomic_DNA"/>
</dbReference>
<feature type="compositionally biased region" description="Basic and acidic residues" evidence="1">
    <location>
        <begin position="50"/>
        <end position="70"/>
    </location>
</feature>
<dbReference type="Gene3D" id="3.40.630.30">
    <property type="match status" value="1"/>
</dbReference>
<dbReference type="EMBL" id="JAOPKB010000002">
    <property type="protein sequence ID" value="MCU4971963.1"/>
    <property type="molecule type" value="Genomic_DNA"/>
</dbReference>
<dbReference type="GO" id="GO:0016747">
    <property type="term" value="F:acyltransferase activity, transferring groups other than amino-acyl groups"/>
    <property type="evidence" value="ECO:0007669"/>
    <property type="project" value="InterPro"/>
</dbReference>
<feature type="compositionally biased region" description="Basic and acidic residues" evidence="1">
    <location>
        <begin position="84"/>
        <end position="99"/>
    </location>
</feature>
<keyword evidence="5" id="KW-1185">Reference proteome</keyword>
<proteinExistence type="predicted"/>
<dbReference type="Pfam" id="PF13508">
    <property type="entry name" value="Acetyltransf_7"/>
    <property type="match status" value="1"/>
</dbReference>
<evidence type="ECO:0000313" key="4">
    <source>
        <dbReference type="EMBL" id="MCU4971963.1"/>
    </source>
</evidence>
<dbReference type="PROSITE" id="PS51186">
    <property type="entry name" value="GNAT"/>
    <property type="match status" value="1"/>
</dbReference>
<dbReference type="AlphaFoldDB" id="A0AAP2Z0I1"/>
<dbReference type="Proteomes" id="UP001320972">
    <property type="component" value="Unassembled WGS sequence"/>
</dbReference>
<name>A0AAP2Z0I1_9EURY</name>
<evidence type="ECO:0000313" key="6">
    <source>
        <dbReference type="Proteomes" id="UP001321018"/>
    </source>
</evidence>
<reference evidence="3 5" key="1">
    <citation type="submission" date="2022-09" db="EMBL/GenBank/DDBJ databases">
        <title>Enrichment on poylsaccharides allowed isolation of novel metabolic and taxonomic groups of Haloarchaea.</title>
        <authorList>
            <person name="Sorokin D.Y."/>
            <person name="Elcheninov A.G."/>
            <person name="Khizhniak T.V."/>
            <person name="Kolganova T.V."/>
            <person name="Kublanov I.V."/>
        </authorList>
    </citation>
    <scope>NUCLEOTIDE SEQUENCE</scope>
    <source>
        <strain evidence="4 5">AArc-m2/3/4</strain>
        <strain evidence="3">AArc-xg1-1</strain>
    </source>
</reference>
<dbReference type="CDD" id="cd04301">
    <property type="entry name" value="NAT_SF"/>
    <property type="match status" value="1"/>
</dbReference>
<feature type="region of interest" description="Disordered" evidence="1">
    <location>
        <begin position="49"/>
        <end position="70"/>
    </location>
</feature>
<feature type="region of interest" description="Disordered" evidence="1">
    <location>
        <begin position="84"/>
        <end position="103"/>
    </location>
</feature>
<organism evidence="3 6">
    <name type="scientific">Natronoglomus mannanivorans</name>
    <dbReference type="NCBI Taxonomy" id="2979990"/>
    <lineage>
        <taxon>Archaea</taxon>
        <taxon>Methanobacteriati</taxon>
        <taxon>Methanobacteriota</taxon>
        <taxon>Stenosarchaea group</taxon>
        <taxon>Halobacteria</taxon>
        <taxon>Halobacteriales</taxon>
        <taxon>Natrialbaceae</taxon>
        <taxon>Natronoglomus</taxon>
    </lineage>
</organism>